<dbReference type="Pfam" id="PF06271">
    <property type="entry name" value="RDD"/>
    <property type="match status" value="1"/>
</dbReference>
<name>A0ABQ4KGQ2_9BACI</name>
<comment type="subcellular location">
    <subcellularLocation>
        <location evidence="1">Membrane</location>
        <topology evidence="1">Multi-pass membrane protein</topology>
    </subcellularLocation>
</comment>
<keyword evidence="3 5" id="KW-1133">Transmembrane helix</keyword>
<dbReference type="InterPro" id="IPR010432">
    <property type="entry name" value="RDD"/>
</dbReference>
<keyword evidence="2 5" id="KW-0812">Transmembrane</keyword>
<organism evidence="7 8">
    <name type="scientific">Lederbergia ruris</name>
    <dbReference type="NCBI Taxonomy" id="217495"/>
    <lineage>
        <taxon>Bacteria</taxon>
        <taxon>Bacillati</taxon>
        <taxon>Bacillota</taxon>
        <taxon>Bacilli</taxon>
        <taxon>Bacillales</taxon>
        <taxon>Bacillaceae</taxon>
        <taxon>Lederbergia</taxon>
    </lineage>
</organism>
<evidence type="ECO:0000259" key="6">
    <source>
        <dbReference type="Pfam" id="PF06271"/>
    </source>
</evidence>
<keyword evidence="4 5" id="KW-0472">Membrane</keyword>
<protein>
    <recommendedName>
        <fullName evidence="6">RDD domain-containing protein</fullName>
    </recommendedName>
</protein>
<reference evidence="7 8" key="1">
    <citation type="submission" date="2021-03" db="EMBL/GenBank/DDBJ databases">
        <title>Antimicrobial resistance genes in bacteria isolated from Japanese honey, and their potential for conferring macrolide and lincosamide resistance in the American foulbrood pathogen Paenibacillus larvae.</title>
        <authorList>
            <person name="Okamoto M."/>
            <person name="Kumagai M."/>
            <person name="Kanamori H."/>
            <person name="Takamatsu D."/>
        </authorList>
    </citation>
    <scope>NUCLEOTIDE SEQUENCE [LARGE SCALE GENOMIC DNA]</scope>
    <source>
        <strain evidence="7 8">J8TS2</strain>
    </source>
</reference>
<accession>A0ABQ4KGQ2</accession>
<sequence length="266" mass="30800">MDKEKVGVKTPEYISLQFQLAGLGSRTVAFIIDNVILSIAMVIILLVSFLLVFAVSEIPFMEDAISYLFVFMIIGLFLLNYGYFVILEFFWGGKTIGKKIMGIRVIQENGQSITFLASFIRNLLLIIDSLPYYLVGLLMIFFHPKKKRLGDLLAGTIVVYDENAPSKKKQSSIEREIHDRGLTKESLSLDTWNLKSIDMQDWNLIRTYANRFKQLDVKDRIELTDQVAQIIFPKLGLEWEHKDSQESENMLLIVYLHLKDEWEYEI</sequence>
<evidence type="ECO:0000256" key="3">
    <source>
        <dbReference type="ARBA" id="ARBA00022989"/>
    </source>
</evidence>
<keyword evidence="8" id="KW-1185">Reference proteome</keyword>
<feature type="transmembrane region" description="Helical" evidence="5">
    <location>
        <begin position="119"/>
        <end position="142"/>
    </location>
</feature>
<dbReference type="EMBL" id="BORB01000005">
    <property type="protein sequence ID" value="GIN56651.1"/>
    <property type="molecule type" value="Genomic_DNA"/>
</dbReference>
<evidence type="ECO:0000256" key="4">
    <source>
        <dbReference type="ARBA" id="ARBA00023136"/>
    </source>
</evidence>
<dbReference type="RefSeq" id="WP_212965645.1">
    <property type="nucleotide sequence ID" value="NZ_BORB01000005.1"/>
</dbReference>
<evidence type="ECO:0000256" key="5">
    <source>
        <dbReference type="SAM" id="Phobius"/>
    </source>
</evidence>
<dbReference type="Proteomes" id="UP000679950">
    <property type="component" value="Unassembled WGS sequence"/>
</dbReference>
<evidence type="ECO:0000313" key="7">
    <source>
        <dbReference type="EMBL" id="GIN56651.1"/>
    </source>
</evidence>
<evidence type="ECO:0000256" key="2">
    <source>
        <dbReference type="ARBA" id="ARBA00022692"/>
    </source>
</evidence>
<evidence type="ECO:0000313" key="8">
    <source>
        <dbReference type="Proteomes" id="UP000679950"/>
    </source>
</evidence>
<feature type="transmembrane region" description="Helical" evidence="5">
    <location>
        <begin position="67"/>
        <end position="91"/>
    </location>
</feature>
<feature type="transmembrane region" description="Helical" evidence="5">
    <location>
        <begin position="35"/>
        <end position="55"/>
    </location>
</feature>
<comment type="caution">
    <text evidence="7">The sequence shown here is derived from an EMBL/GenBank/DDBJ whole genome shotgun (WGS) entry which is preliminary data.</text>
</comment>
<proteinExistence type="predicted"/>
<dbReference type="PANTHER" id="PTHR38480">
    <property type="entry name" value="SLR0254 PROTEIN"/>
    <property type="match status" value="1"/>
</dbReference>
<evidence type="ECO:0000256" key="1">
    <source>
        <dbReference type="ARBA" id="ARBA00004141"/>
    </source>
</evidence>
<dbReference type="PANTHER" id="PTHR38480:SF1">
    <property type="entry name" value="SLR0254 PROTEIN"/>
    <property type="match status" value="1"/>
</dbReference>
<gene>
    <name evidence="7" type="ORF">J8TS2_09700</name>
</gene>
<feature type="domain" description="RDD" evidence="6">
    <location>
        <begin position="20"/>
        <end position="155"/>
    </location>
</feature>